<dbReference type="Proteomes" id="UP001071230">
    <property type="component" value="Unassembled WGS sequence"/>
</dbReference>
<keyword evidence="7 17" id="KW-0963">Cytoplasm</keyword>
<evidence type="ECO:0000256" key="1">
    <source>
        <dbReference type="ARBA" id="ARBA00002734"/>
    </source>
</evidence>
<dbReference type="Gene3D" id="3.40.50.720">
    <property type="entry name" value="NAD(P)-binding Rossmann-like Domain"/>
    <property type="match status" value="1"/>
</dbReference>
<reference evidence="22" key="2">
    <citation type="submission" date="2020-01" db="EMBL/GenBank/DDBJ databases">
        <authorList>
            <person name="Hornung B."/>
        </authorList>
    </citation>
    <scope>NUCLEOTIDE SEQUENCE</scope>
    <source>
        <strain evidence="22">PacBioINE</strain>
    </source>
</reference>
<name>A0A8S0X6Y9_9FIRM</name>
<dbReference type="GO" id="GO:0009252">
    <property type="term" value="P:peptidoglycan biosynthetic process"/>
    <property type="evidence" value="ECO:0007669"/>
    <property type="project" value="UniProtKB-UniRule"/>
</dbReference>
<keyword evidence="10 17" id="KW-0067">ATP-binding</keyword>
<feature type="region of interest" description="Disordered" evidence="19">
    <location>
        <begin position="485"/>
        <end position="515"/>
    </location>
</feature>
<dbReference type="SUPFAM" id="SSF53244">
    <property type="entry name" value="MurD-like peptide ligases, peptide-binding domain"/>
    <property type="match status" value="1"/>
</dbReference>
<dbReference type="EMBL" id="CDGJ01000003">
    <property type="protein sequence ID" value="CEJ05771.1"/>
    <property type="molecule type" value="Genomic_DNA"/>
</dbReference>
<keyword evidence="13 17" id="KW-0961">Cell wall biogenesis/degradation</keyword>
<dbReference type="HAMAP" id="MF_00639">
    <property type="entry name" value="MurD"/>
    <property type="match status" value="1"/>
</dbReference>
<dbReference type="Gene3D" id="3.40.1190.10">
    <property type="entry name" value="Mur-like, catalytic domain"/>
    <property type="match status" value="1"/>
</dbReference>
<dbReference type="Pfam" id="PF02875">
    <property type="entry name" value="Mur_ligase_C"/>
    <property type="match status" value="1"/>
</dbReference>
<comment type="function">
    <text evidence="1 17 18">Cell wall formation. Catalyzes the addition of glutamate to the nucleotide precursor UDP-N-acetylmuramoyl-L-alanine (UMA).</text>
</comment>
<dbReference type="InterPro" id="IPR013221">
    <property type="entry name" value="Mur_ligase_cen"/>
</dbReference>
<dbReference type="InterPro" id="IPR005762">
    <property type="entry name" value="MurD"/>
</dbReference>
<sequence>MIGIDSTDFGTDSGTNFKGKRVLVVGSGLSGQGAAALLASRGAKVFITDRKPARELPEVAALGLPDERMFLGKTPDLTEVRPELVVLSPGVSPRQGFIQEALARRIPVWSEVELALRNCPAVSVGVTGTNGKTTTTTLIGELAQQTGRKTVVAGNIGVALSREVVGLSGEDIVVAELSSFQLEFVDRARLHIAVMLNLTPDHLDRHGSVEQYLAAKAKIFAHQEEGDLAVLNWDDPIVRGLAPQLKARVLFFSPTRFLEDGVSLRGDMIVFAAKGVVEPILKRGELQLRGSHNLENVMAAAAAARELGLSREQIAEGLRNFKGVEHRQETVGTFEGILFVNDSKGTNTDAAAKALLAFPEPLVLLAGGKNKGLDFHDFMTLVRERVKSLVLLGQAADEMEQAAQEAGVGRVLKAGSFPEGVELAIAEAKAGDVVLLSPACTSWDMFKSYEERGELFKALVRRHYRGRGSEARGITEAGGQKVDVAKEAEGVEKRRVTEAGGRKPEVRSRRPKAEG</sequence>
<evidence type="ECO:0000256" key="13">
    <source>
        <dbReference type="ARBA" id="ARBA00023316"/>
    </source>
</evidence>
<dbReference type="KEGG" id="aacx:DEACI_3713"/>
<evidence type="ECO:0000256" key="18">
    <source>
        <dbReference type="RuleBase" id="RU003664"/>
    </source>
</evidence>
<gene>
    <name evidence="17" type="primary">murD</name>
    <name evidence="23" type="ORF">DEACI_0191</name>
    <name evidence="22" type="ORF">DEACI_3713</name>
</gene>
<evidence type="ECO:0000259" key="21">
    <source>
        <dbReference type="Pfam" id="PF08245"/>
    </source>
</evidence>
<organism evidence="22">
    <name type="scientific">Acididesulfobacillus acetoxydans</name>
    <dbReference type="NCBI Taxonomy" id="1561005"/>
    <lineage>
        <taxon>Bacteria</taxon>
        <taxon>Bacillati</taxon>
        <taxon>Bacillota</taxon>
        <taxon>Clostridia</taxon>
        <taxon>Eubacteriales</taxon>
        <taxon>Peptococcaceae</taxon>
        <taxon>Acididesulfobacillus</taxon>
    </lineage>
</organism>
<evidence type="ECO:0000313" key="23">
    <source>
        <dbReference type="EMBL" id="CEJ05771.1"/>
    </source>
</evidence>
<evidence type="ECO:0000256" key="12">
    <source>
        <dbReference type="ARBA" id="ARBA00022984"/>
    </source>
</evidence>
<dbReference type="GO" id="GO:0005524">
    <property type="term" value="F:ATP binding"/>
    <property type="evidence" value="ECO:0007669"/>
    <property type="project" value="UniProtKB-UniRule"/>
</dbReference>
<evidence type="ECO:0000313" key="24">
    <source>
        <dbReference type="Proteomes" id="UP001071230"/>
    </source>
</evidence>
<evidence type="ECO:0000256" key="5">
    <source>
        <dbReference type="ARBA" id="ARBA00012212"/>
    </source>
</evidence>
<dbReference type="NCBIfam" id="TIGR01087">
    <property type="entry name" value="murD"/>
    <property type="match status" value="1"/>
</dbReference>
<feature type="binding site" evidence="17">
    <location>
        <begin position="128"/>
        <end position="134"/>
    </location>
    <ligand>
        <name>ATP</name>
        <dbReference type="ChEBI" id="CHEBI:30616"/>
    </ligand>
</feature>
<keyword evidence="24" id="KW-1185">Reference proteome</keyword>
<dbReference type="GO" id="GO:0051301">
    <property type="term" value="P:cell division"/>
    <property type="evidence" value="ECO:0007669"/>
    <property type="project" value="UniProtKB-KW"/>
</dbReference>
<evidence type="ECO:0000256" key="4">
    <source>
        <dbReference type="ARBA" id="ARBA00010416"/>
    </source>
</evidence>
<evidence type="ECO:0000256" key="16">
    <source>
        <dbReference type="ARBA" id="ARBA00047632"/>
    </source>
</evidence>
<keyword evidence="12 17" id="KW-0573">Peptidoglycan synthesis</keyword>
<comment type="similarity">
    <text evidence="4 17">Belongs to the MurCDEF family.</text>
</comment>
<evidence type="ECO:0000256" key="17">
    <source>
        <dbReference type="HAMAP-Rule" id="MF_00639"/>
    </source>
</evidence>
<evidence type="ECO:0000259" key="20">
    <source>
        <dbReference type="Pfam" id="PF02875"/>
    </source>
</evidence>
<evidence type="ECO:0000256" key="19">
    <source>
        <dbReference type="SAM" id="MobiDB-lite"/>
    </source>
</evidence>
<dbReference type="GO" id="GO:0071555">
    <property type="term" value="P:cell wall organization"/>
    <property type="evidence" value="ECO:0007669"/>
    <property type="project" value="UniProtKB-KW"/>
</dbReference>
<dbReference type="GO" id="GO:0008360">
    <property type="term" value="P:regulation of cell shape"/>
    <property type="evidence" value="ECO:0007669"/>
    <property type="project" value="UniProtKB-KW"/>
</dbReference>
<dbReference type="EMBL" id="LR746496">
    <property type="protein sequence ID" value="CAA7602890.1"/>
    <property type="molecule type" value="Genomic_DNA"/>
</dbReference>
<dbReference type="Gene3D" id="3.90.190.20">
    <property type="entry name" value="Mur ligase, C-terminal domain"/>
    <property type="match status" value="1"/>
</dbReference>
<dbReference type="RefSeq" id="WP_240986190.1">
    <property type="nucleotide sequence ID" value="NZ_CDGJ01000003.1"/>
</dbReference>
<evidence type="ECO:0000256" key="3">
    <source>
        <dbReference type="ARBA" id="ARBA00004752"/>
    </source>
</evidence>
<dbReference type="Pfam" id="PF21799">
    <property type="entry name" value="MurD-like_N"/>
    <property type="match status" value="1"/>
</dbReference>
<dbReference type="InterPro" id="IPR036615">
    <property type="entry name" value="Mur_ligase_C_dom_sf"/>
</dbReference>
<comment type="catalytic activity">
    <reaction evidence="16 17 18">
        <text>UDP-N-acetyl-alpha-D-muramoyl-L-alanine + D-glutamate + ATP = UDP-N-acetyl-alpha-D-muramoyl-L-alanyl-D-glutamate + ADP + phosphate + H(+)</text>
        <dbReference type="Rhea" id="RHEA:16429"/>
        <dbReference type="ChEBI" id="CHEBI:15378"/>
        <dbReference type="ChEBI" id="CHEBI:29986"/>
        <dbReference type="ChEBI" id="CHEBI:30616"/>
        <dbReference type="ChEBI" id="CHEBI:43474"/>
        <dbReference type="ChEBI" id="CHEBI:83898"/>
        <dbReference type="ChEBI" id="CHEBI:83900"/>
        <dbReference type="ChEBI" id="CHEBI:456216"/>
        <dbReference type="EC" id="6.3.2.9"/>
    </reaction>
</comment>
<feature type="domain" description="Mur ligase C-terminal" evidence="20">
    <location>
        <begin position="326"/>
        <end position="440"/>
    </location>
</feature>
<dbReference type="GO" id="GO:0005737">
    <property type="term" value="C:cytoplasm"/>
    <property type="evidence" value="ECO:0007669"/>
    <property type="project" value="UniProtKB-SubCell"/>
</dbReference>
<keyword evidence="8 17" id="KW-0436">Ligase</keyword>
<comment type="subcellular location">
    <subcellularLocation>
        <location evidence="2 17 18">Cytoplasm</location>
    </subcellularLocation>
</comment>
<dbReference type="InterPro" id="IPR036565">
    <property type="entry name" value="Mur-like_cat_sf"/>
</dbReference>
<evidence type="ECO:0000256" key="6">
    <source>
        <dbReference type="ARBA" id="ARBA00015655"/>
    </source>
</evidence>
<dbReference type="SUPFAM" id="SSF51984">
    <property type="entry name" value="MurCD N-terminal domain"/>
    <property type="match status" value="1"/>
</dbReference>
<dbReference type="PANTHER" id="PTHR43692:SF1">
    <property type="entry name" value="UDP-N-ACETYLMURAMOYLALANINE--D-GLUTAMATE LIGASE"/>
    <property type="match status" value="1"/>
</dbReference>
<evidence type="ECO:0000256" key="8">
    <source>
        <dbReference type="ARBA" id="ARBA00022598"/>
    </source>
</evidence>
<accession>A0A8S0X6Y9</accession>
<keyword evidence="17 18" id="KW-0132">Cell division</keyword>
<evidence type="ECO:0000256" key="2">
    <source>
        <dbReference type="ARBA" id="ARBA00004496"/>
    </source>
</evidence>
<evidence type="ECO:0000256" key="15">
    <source>
        <dbReference type="ARBA" id="ARBA00032324"/>
    </source>
</evidence>
<reference evidence="23" key="1">
    <citation type="submission" date="2014-11" db="EMBL/GenBank/DDBJ databases">
        <authorList>
            <person name="Hornung B.V."/>
        </authorList>
    </citation>
    <scope>NUCLEOTIDE SEQUENCE</scope>
    <source>
        <strain evidence="23">INE</strain>
    </source>
</reference>
<evidence type="ECO:0000256" key="9">
    <source>
        <dbReference type="ARBA" id="ARBA00022741"/>
    </source>
</evidence>
<dbReference type="InterPro" id="IPR004101">
    <property type="entry name" value="Mur_ligase_C"/>
</dbReference>
<keyword evidence="17 18" id="KW-0131">Cell cycle</keyword>
<feature type="domain" description="Mur ligase central" evidence="21">
    <location>
        <begin position="126"/>
        <end position="304"/>
    </location>
</feature>
<evidence type="ECO:0000256" key="10">
    <source>
        <dbReference type="ARBA" id="ARBA00022840"/>
    </source>
</evidence>
<evidence type="ECO:0000256" key="14">
    <source>
        <dbReference type="ARBA" id="ARBA00030398"/>
    </source>
</evidence>
<comment type="pathway">
    <text evidence="3 17 18">Cell wall biogenesis; peptidoglycan biosynthesis.</text>
</comment>
<proteinExistence type="inferred from homology"/>
<dbReference type="GO" id="GO:0008764">
    <property type="term" value="F:UDP-N-acetylmuramoylalanine-D-glutamate ligase activity"/>
    <property type="evidence" value="ECO:0007669"/>
    <property type="project" value="UniProtKB-UniRule"/>
</dbReference>
<evidence type="ECO:0000313" key="22">
    <source>
        <dbReference type="EMBL" id="CAA7602890.1"/>
    </source>
</evidence>
<dbReference type="EC" id="6.3.2.9" evidence="5 17"/>
<keyword evidence="9 17" id="KW-0547">Nucleotide-binding</keyword>
<keyword evidence="11 17" id="KW-0133">Cell shape</keyword>
<evidence type="ECO:0000256" key="7">
    <source>
        <dbReference type="ARBA" id="ARBA00022490"/>
    </source>
</evidence>
<evidence type="ECO:0000256" key="11">
    <source>
        <dbReference type="ARBA" id="ARBA00022960"/>
    </source>
</evidence>
<dbReference type="AlphaFoldDB" id="A0A8S0X6Y9"/>
<dbReference type="SUPFAM" id="SSF53623">
    <property type="entry name" value="MurD-like peptide ligases, catalytic domain"/>
    <property type="match status" value="1"/>
</dbReference>
<protein>
    <recommendedName>
        <fullName evidence="6 17">UDP-N-acetylmuramoylalanine--D-glutamate ligase</fullName>
        <ecNumber evidence="5 17">6.3.2.9</ecNumber>
    </recommendedName>
    <alternativeName>
        <fullName evidence="15 17">D-glutamic acid-adding enzyme</fullName>
    </alternativeName>
    <alternativeName>
        <fullName evidence="14 17">UDP-N-acetylmuramoyl-L-alanyl-D-glutamate synthetase</fullName>
    </alternativeName>
</protein>
<dbReference type="PANTHER" id="PTHR43692">
    <property type="entry name" value="UDP-N-ACETYLMURAMOYLALANINE--D-GLUTAMATE LIGASE"/>
    <property type="match status" value="1"/>
</dbReference>
<dbReference type="Pfam" id="PF08245">
    <property type="entry name" value="Mur_ligase_M"/>
    <property type="match status" value="1"/>
</dbReference>
<dbReference type="Proteomes" id="UP000836597">
    <property type="component" value="Chromosome"/>
</dbReference>